<dbReference type="PROSITE" id="PS50293">
    <property type="entry name" value="TPR_REGION"/>
    <property type="match status" value="2"/>
</dbReference>
<comment type="pathway">
    <text evidence="1">Protein modification; protein glycosylation.</text>
</comment>
<evidence type="ECO:0000256" key="5">
    <source>
        <dbReference type="ARBA" id="ARBA00022679"/>
    </source>
</evidence>
<keyword evidence="12" id="KW-1185">Reference proteome</keyword>
<feature type="repeat" description="TPR" evidence="8">
    <location>
        <begin position="109"/>
        <end position="142"/>
    </location>
</feature>
<evidence type="ECO:0000256" key="3">
    <source>
        <dbReference type="ARBA" id="ARBA00011970"/>
    </source>
</evidence>
<keyword evidence="9" id="KW-0175">Coiled coil</keyword>
<evidence type="ECO:0000256" key="8">
    <source>
        <dbReference type="PROSITE-ProRule" id="PRU00339"/>
    </source>
</evidence>
<dbReference type="Pfam" id="PF13181">
    <property type="entry name" value="TPR_8"/>
    <property type="match status" value="2"/>
</dbReference>
<evidence type="ECO:0000256" key="2">
    <source>
        <dbReference type="ARBA" id="ARBA00005386"/>
    </source>
</evidence>
<dbReference type="RefSeq" id="WP_263540594.1">
    <property type="nucleotide sequence ID" value="NZ_JAOVZO020000020.1"/>
</dbReference>
<dbReference type="InterPro" id="IPR011990">
    <property type="entry name" value="TPR-like_helical_dom_sf"/>
</dbReference>
<feature type="repeat" description="TPR" evidence="8">
    <location>
        <begin position="143"/>
        <end position="176"/>
    </location>
</feature>
<organism evidence="11 12">
    <name type="scientific">Tahibacter soli</name>
    <dbReference type="NCBI Taxonomy" id="2983605"/>
    <lineage>
        <taxon>Bacteria</taxon>
        <taxon>Pseudomonadati</taxon>
        <taxon>Pseudomonadota</taxon>
        <taxon>Gammaproteobacteria</taxon>
        <taxon>Lysobacterales</taxon>
        <taxon>Rhodanobacteraceae</taxon>
        <taxon>Tahibacter</taxon>
    </lineage>
</organism>
<dbReference type="PANTHER" id="PTHR44835">
    <property type="entry name" value="UDP-N-ACETYLGLUCOSAMINE--PEPTIDE N-ACETYLGLUCOSAMINYLTRANSFERASE SPINDLY-RELATED"/>
    <property type="match status" value="1"/>
</dbReference>
<dbReference type="InterPro" id="IPR019734">
    <property type="entry name" value="TPR_rpt"/>
</dbReference>
<keyword evidence="7 8" id="KW-0802">TPR repeat</keyword>
<feature type="coiled-coil region" evidence="9">
    <location>
        <begin position="296"/>
        <end position="323"/>
    </location>
</feature>
<evidence type="ECO:0000259" key="10">
    <source>
        <dbReference type="Pfam" id="PF13844"/>
    </source>
</evidence>
<dbReference type="PANTHER" id="PTHR44835:SF1">
    <property type="entry name" value="PROTEIN O-GLCNAC TRANSFERASE"/>
    <property type="match status" value="1"/>
</dbReference>
<dbReference type="AlphaFoldDB" id="A0A9X4BMK0"/>
<evidence type="ECO:0000256" key="4">
    <source>
        <dbReference type="ARBA" id="ARBA00022676"/>
    </source>
</evidence>
<keyword evidence="6" id="KW-0677">Repeat</keyword>
<dbReference type="SMART" id="SM00028">
    <property type="entry name" value="TPR"/>
    <property type="match status" value="8"/>
</dbReference>
<protein>
    <recommendedName>
        <fullName evidence="3">protein O-GlcNAc transferase</fullName>
        <ecNumber evidence="3">2.4.1.255</ecNumber>
    </recommendedName>
</protein>
<evidence type="ECO:0000313" key="11">
    <source>
        <dbReference type="EMBL" id="MDC8015404.1"/>
    </source>
</evidence>
<dbReference type="GO" id="GO:0097363">
    <property type="term" value="F:protein O-acetylglucosaminyltransferase activity"/>
    <property type="evidence" value="ECO:0007669"/>
    <property type="project" value="UniProtKB-EC"/>
</dbReference>
<dbReference type="Proteomes" id="UP001139971">
    <property type="component" value="Unassembled WGS sequence"/>
</dbReference>
<dbReference type="SUPFAM" id="SSF53756">
    <property type="entry name" value="UDP-Glycosyltransferase/glycogen phosphorylase"/>
    <property type="match status" value="1"/>
</dbReference>
<gene>
    <name evidence="11" type="ORF">OD750_022995</name>
</gene>
<evidence type="ECO:0000256" key="1">
    <source>
        <dbReference type="ARBA" id="ARBA00004922"/>
    </source>
</evidence>
<proteinExistence type="inferred from homology"/>
<accession>A0A9X4BMK0</accession>
<evidence type="ECO:0000313" key="12">
    <source>
        <dbReference type="Proteomes" id="UP001139971"/>
    </source>
</evidence>
<dbReference type="Gene3D" id="1.25.40.10">
    <property type="entry name" value="Tetratricopeptide repeat domain"/>
    <property type="match status" value="3"/>
</dbReference>
<dbReference type="EC" id="2.4.1.255" evidence="3"/>
<name>A0A9X4BMK0_9GAMM</name>
<reference evidence="11" key="1">
    <citation type="submission" date="2023-02" db="EMBL/GenBank/DDBJ databases">
        <title>Tahibacter soli sp. nov. isolated from soil.</title>
        <authorList>
            <person name="Baek J.H."/>
            <person name="Lee J.K."/>
            <person name="Choi D.G."/>
            <person name="Jeon C.O."/>
        </authorList>
    </citation>
    <scope>NUCLEOTIDE SEQUENCE</scope>
    <source>
        <strain evidence="11">BL</strain>
    </source>
</reference>
<sequence length="740" mass="79914">MSANPQALALFAKGQKHHQAGELGLAESHYQRVTKLDAANADAWHLLGIVAYQQGKVDKAIRHYRRAVELRPRAAEMLNNLALALRAHGEFDAAAEAFAQAIKIRPEYSTAAYNLGLLHEQRGDAAAAERAYRQALATQPNAANTLTNLGNLLRRLGRLDEAEKFLYRAHAASPRDAAANGNLAMLRVDQQRYADARALAETATRADPDNAAWWETLGAAARMANDADAAVGALRRACELAPDVAANHLQFGLACDETGDRAAAADALRRACELAPAWTRARWNAALALPWLPHDYAEANAAVARVAANLDALHAELDRADAADAAGWFEAAEAVGLFQLAYLPGDHTATLARYGDLVERVVRLAHPTLAMPIEPRVREGRVRVGFVSAYLHAHVVERYFGGWIRELDPARFERHVWYTGATPDDRLAAIVASADHSEAPPAELPALAERIRTAQLDVLIYLDVGMDVRQAVLAAMRLAPVQCAAYGHPATTGLASVDYYLSADALEPPGGEAHYRERLVRLPGLGCAPRAPVAPGDGAWFDALRDGARPLVACLQNLTKLPPAFDATLARVLAASDGRLVVFHRGEALARRFRARIEPVLRAHGLDPARHLVIESPRPYAEFLGGVARADLVLDTPGFSGGGTSLDALAMAAPVVCYDGRFARGRQTAGMLRMLGVDATIARDDDHYVTLATTLLADAARRDALRATLRERAQRLFAAPDAVKALESFLLEATRAPLRT</sequence>
<dbReference type="Gene3D" id="3.40.50.11380">
    <property type="match status" value="1"/>
</dbReference>
<dbReference type="Pfam" id="PF13844">
    <property type="entry name" value="Glyco_transf_41"/>
    <property type="match status" value="1"/>
</dbReference>
<dbReference type="InterPro" id="IPR029489">
    <property type="entry name" value="OGT/SEC/SPY_C"/>
</dbReference>
<dbReference type="InterPro" id="IPR051939">
    <property type="entry name" value="Glycosyltr_41/O-GlcNAc_trsf"/>
</dbReference>
<keyword evidence="5" id="KW-0808">Transferase</keyword>
<evidence type="ECO:0000256" key="6">
    <source>
        <dbReference type="ARBA" id="ARBA00022737"/>
    </source>
</evidence>
<comment type="similarity">
    <text evidence="2">Belongs to the glycosyltransferase 41 family. O-GlcNAc transferase subfamily.</text>
</comment>
<evidence type="ECO:0000256" key="9">
    <source>
        <dbReference type="SAM" id="Coils"/>
    </source>
</evidence>
<evidence type="ECO:0000256" key="7">
    <source>
        <dbReference type="ARBA" id="ARBA00022803"/>
    </source>
</evidence>
<dbReference type="SUPFAM" id="SSF48452">
    <property type="entry name" value="TPR-like"/>
    <property type="match status" value="1"/>
</dbReference>
<dbReference type="Gene3D" id="3.40.50.2000">
    <property type="entry name" value="Glycogen Phosphorylase B"/>
    <property type="match status" value="1"/>
</dbReference>
<dbReference type="EMBL" id="JAOVZO020000020">
    <property type="protein sequence ID" value="MDC8015404.1"/>
    <property type="molecule type" value="Genomic_DNA"/>
</dbReference>
<dbReference type="Pfam" id="PF14559">
    <property type="entry name" value="TPR_19"/>
    <property type="match status" value="1"/>
</dbReference>
<dbReference type="PROSITE" id="PS50005">
    <property type="entry name" value="TPR"/>
    <property type="match status" value="4"/>
</dbReference>
<feature type="repeat" description="TPR" evidence="8">
    <location>
        <begin position="41"/>
        <end position="74"/>
    </location>
</feature>
<feature type="domain" description="O-GlcNAc transferase C-terminal" evidence="10">
    <location>
        <begin position="612"/>
        <end position="712"/>
    </location>
</feature>
<keyword evidence="4" id="KW-0328">Glycosyltransferase</keyword>
<comment type="caution">
    <text evidence="11">The sequence shown here is derived from an EMBL/GenBank/DDBJ whole genome shotgun (WGS) entry which is preliminary data.</text>
</comment>
<feature type="repeat" description="TPR" evidence="8">
    <location>
        <begin position="75"/>
        <end position="108"/>
    </location>
</feature>
<dbReference type="Pfam" id="PF13432">
    <property type="entry name" value="TPR_16"/>
    <property type="match status" value="1"/>
</dbReference>